<accession>A0ABQ0F8F5</accession>
<sequence>MCYKSGEYYRFHAPPDIPSSKSVAPTVEKELEKPLENGSELQEDTGDGLTVPTKFSLFERAGEAKTSLDRKPRTDIAAFENGDRSPRENRDMVKILAILKDSHVLRFAMAAPDRTVFFQEVTAMLHKGSYFLEWMKVKH</sequence>
<evidence type="ECO:0000313" key="2">
    <source>
        <dbReference type="EMBL" id="GAB1295534.1"/>
    </source>
</evidence>
<dbReference type="EMBL" id="BAAFST010000010">
    <property type="protein sequence ID" value="GAB1295534.1"/>
    <property type="molecule type" value="Genomic_DNA"/>
</dbReference>
<dbReference type="InterPro" id="IPR040943">
    <property type="entry name" value="DUF5571"/>
</dbReference>
<protein>
    <submittedName>
        <fullName evidence="2">Uncharacterized protein</fullName>
    </submittedName>
</protein>
<reference evidence="2 3" key="1">
    <citation type="submission" date="2024-08" db="EMBL/GenBank/DDBJ databases">
        <title>The draft genome of Apodemus speciosus.</title>
        <authorList>
            <person name="Nabeshima K."/>
            <person name="Suzuki S."/>
            <person name="Onuma M."/>
        </authorList>
    </citation>
    <scope>NUCLEOTIDE SEQUENCE [LARGE SCALE GENOMIC DNA]</scope>
    <source>
        <strain evidence="2">IB14-021</strain>
    </source>
</reference>
<comment type="caution">
    <text evidence="2">The sequence shown here is derived from an EMBL/GenBank/DDBJ whole genome shotgun (WGS) entry which is preliminary data.</text>
</comment>
<dbReference type="Pfam" id="PF17732">
    <property type="entry name" value="DUF5571"/>
    <property type="match status" value="1"/>
</dbReference>
<name>A0ABQ0F8F5_APOSI</name>
<dbReference type="Proteomes" id="UP001623349">
    <property type="component" value="Unassembled WGS sequence"/>
</dbReference>
<feature type="region of interest" description="Disordered" evidence="1">
    <location>
        <begin position="11"/>
        <end position="50"/>
    </location>
</feature>
<proteinExistence type="predicted"/>
<keyword evidence="3" id="KW-1185">Reference proteome</keyword>
<gene>
    <name evidence="2" type="ORF">APTSU1_001076800</name>
</gene>
<organism evidence="2 3">
    <name type="scientific">Apodemus speciosus</name>
    <name type="common">Large Japanese field mouse</name>
    <dbReference type="NCBI Taxonomy" id="105296"/>
    <lineage>
        <taxon>Eukaryota</taxon>
        <taxon>Metazoa</taxon>
        <taxon>Chordata</taxon>
        <taxon>Craniata</taxon>
        <taxon>Vertebrata</taxon>
        <taxon>Euteleostomi</taxon>
        <taxon>Mammalia</taxon>
        <taxon>Eutheria</taxon>
        <taxon>Euarchontoglires</taxon>
        <taxon>Glires</taxon>
        <taxon>Rodentia</taxon>
        <taxon>Myomorpha</taxon>
        <taxon>Muroidea</taxon>
        <taxon>Muridae</taxon>
        <taxon>Murinae</taxon>
        <taxon>Apodemus</taxon>
    </lineage>
</organism>
<evidence type="ECO:0000256" key="1">
    <source>
        <dbReference type="SAM" id="MobiDB-lite"/>
    </source>
</evidence>
<evidence type="ECO:0000313" key="3">
    <source>
        <dbReference type="Proteomes" id="UP001623349"/>
    </source>
</evidence>